<keyword evidence="13" id="KW-0675">Receptor</keyword>
<evidence type="ECO:0000256" key="14">
    <source>
        <dbReference type="ARBA" id="ARBA00023180"/>
    </source>
</evidence>
<dbReference type="GO" id="GO:0004674">
    <property type="term" value="F:protein serine/threonine kinase activity"/>
    <property type="evidence" value="ECO:0007669"/>
    <property type="project" value="UniProtKB-KW"/>
</dbReference>
<keyword evidence="11 16" id="KW-1133">Transmembrane helix</keyword>
<feature type="signal peptide" evidence="17">
    <location>
        <begin position="1"/>
        <end position="24"/>
    </location>
</feature>
<sequence length="639" mass="70802">MGSSEKFFSVSLFLAHLLIISVSQENPFLSYSCSDDKGNFTTNSTYETNLNHLFSTFTANSENDYGFYNVSFGRNSNKVYSIVLCRGDLKPDVCLNCINNATADLRNLCPNQTEAIVWYEYCMLRYSNHSLWGDTHGPSFFMPAGNNIVTDVSIFNSALSSLLYSLTDRAASGGSLRKFATGSAMTLPSYPIYALVQCTPDMSKQGCTSCLYGSFTQIPQYCNGKLGCRVGGTSCYFRFETFSFYNATAVGSSPPVSPPPSNGKESNSFRYTIIVVVSTTGSLILIILICICIFFMVMKSKKKVETDEIKTGEALQYDFSTIRSATSNFSETNKLGEGGFGAVYKGRLANGQEIAVKRLSMDSGQGDIEFKNEVQLLAKLEHINLVRLNGFCLEGNERLLVYEFVPNLSLDNFLFDSMKCTELDWDKRYKIIEGVAQGLLYLHNLCVIHCDLKASNILLDADLTPKISDFGMARLFAMDQTHASASRIIGTYGYMAPEYAINGQVSIKTDVFSFGVLILEIVSGQKNNSFQHEENELDLVSYTWKNWREGTVPSIVDPNLREGSRAEIMRCIHIALLCVQEIVAQRPTMASVVLMLSSNSMNLPAPSHLAFMDSTSQSNTFYLQSQDVNLGIITPSIQT</sequence>
<evidence type="ECO:0000256" key="4">
    <source>
        <dbReference type="ARBA" id="ARBA00022679"/>
    </source>
</evidence>
<protein>
    <submittedName>
        <fullName evidence="20">Uncharacterized protein</fullName>
    </submittedName>
</protein>
<dbReference type="Pfam" id="PF01657">
    <property type="entry name" value="Stress-antifung"/>
    <property type="match status" value="2"/>
</dbReference>
<keyword evidence="3" id="KW-0597">Phosphoprotein</keyword>
<dbReference type="EMBL" id="BPVZ01000152">
    <property type="protein sequence ID" value="GKV41764.1"/>
    <property type="molecule type" value="Genomic_DNA"/>
</dbReference>
<feature type="domain" description="Gnk2-homologous" evidence="19">
    <location>
        <begin position="28"/>
        <end position="131"/>
    </location>
</feature>
<dbReference type="InterPro" id="IPR011009">
    <property type="entry name" value="Kinase-like_dom_sf"/>
</dbReference>
<dbReference type="FunFam" id="1.10.510.10:FF:000343">
    <property type="entry name" value="Cysteine-rich receptor-like protein kinase 28"/>
    <property type="match status" value="1"/>
</dbReference>
<keyword evidence="7" id="KW-0677">Repeat</keyword>
<evidence type="ECO:0000259" key="18">
    <source>
        <dbReference type="PROSITE" id="PS50011"/>
    </source>
</evidence>
<dbReference type="InterPro" id="IPR008271">
    <property type="entry name" value="Ser/Thr_kinase_AS"/>
</dbReference>
<evidence type="ECO:0000256" key="6">
    <source>
        <dbReference type="ARBA" id="ARBA00022729"/>
    </source>
</evidence>
<keyword evidence="10 15" id="KW-0067">ATP-binding</keyword>
<dbReference type="AlphaFoldDB" id="A0AAV5LW91"/>
<feature type="chain" id="PRO_5043495671" evidence="17">
    <location>
        <begin position="25"/>
        <end position="639"/>
    </location>
</feature>
<dbReference type="GO" id="GO:0005886">
    <property type="term" value="C:plasma membrane"/>
    <property type="evidence" value="ECO:0007669"/>
    <property type="project" value="TreeGrafter"/>
</dbReference>
<dbReference type="InterPro" id="IPR000719">
    <property type="entry name" value="Prot_kinase_dom"/>
</dbReference>
<evidence type="ECO:0000256" key="5">
    <source>
        <dbReference type="ARBA" id="ARBA00022692"/>
    </source>
</evidence>
<feature type="transmembrane region" description="Helical" evidence="16">
    <location>
        <begin position="271"/>
        <end position="297"/>
    </location>
</feature>
<dbReference type="InterPro" id="IPR002902">
    <property type="entry name" value="GNK2"/>
</dbReference>
<dbReference type="CDD" id="cd14066">
    <property type="entry name" value="STKc_IRAK"/>
    <property type="match status" value="1"/>
</dbReference>
<evidence type="ECO:0000256" key="1">
    <source>
        <dbReference type="ARBA" id="ARBA00004167"/>
    </source>
</evidence>
<feature type="domain" description="Gnk2-homologous" evidence="19">
    <location>
        <begin position="136"/>
        <end position="244"/>
    </location>
</feature>
<dbReference type="PROSITE" id="PS50011">
    <property type="entry name" value="PROTEIN_KINASE_DOM"/>
    <property type="match status" value="1"/>
</dbReference>
<evidence type="ECO:0000256" key="9">
    <source>
        <dbReference type="ARBA" id="ARBA00022777"/>
    </source>
</evidence>
<dbReference type="FunFam" id="3.30.430.20:FF:000003">
    <property type="entry name" value="Cysteine-rich RLK (RECEPTOR-like protein kinase) 10"/>
    <property type="match status" value="1"/>
</dbReference>
<proteinExistence type="predicted"/>
<dbReference type="FunFam" id="3.30.430.20:FF:000002">
    <property type="entry name" value="Cysteine-rich receptor-like protein kinase 10"/>
    <property type="match status" value="1"/>
</dbReference>
<evidence type="ECO:0000256" key="13">
    <source>
        <dbReference type="ARBA" id="ARBA00023170"/>
    </source>
</evidence>
<keyword evidence="2" id="KW-0723">Serine/threonine-protein kinase</keyword>
<evidence type="ECO:0000256" key="12">
    <source>
        <dbReference type="ARBA" id="ARBA00023136"/>
    </source>
</evidence>
<name>A0AAV5LW91_9ROSI</name>
<evidence type="ECO:0000256" key="10">
    <source>
        <dbReference type="ARBA" id="ARBA00022840"/>
    </source>
</evidence>
<dbReference type="PROSITE" id="PS51473">
    <property type="entry name" value="GNK2"/>
    <property type="match status" value="2"/>
</dbReference>
<keyword evidence="12 16" id="KW-0472">Membrane</keyword>
<dbReference type="PANTHER" id="PTHR27002:SF980">
    <property type="entry name" value="CYSTEINE-RICH RECEPTOR-LIKE PROTEIN KINASE 10 ISOFORM X1"/>
    <property type="match status" value="1"/>
</dbReference>
<evidence type="ECO:0000256" key="2">
    <source>
        <dbReference type="ARBA" id="ARBA00022527"/>
    </source>
</evidence>
<dbReference type="SUPFAM" id="SSF56112">
    <property type="entry name" value="Protein kinase-like (PK-like)"/>
    <property type="match status" value="1"/>
</dbReference>
<gene>
    <name evidence="20" type="ORF">SLEP1_g49256</name>
</gene>
<evidence type="ECO:0000256" key="8">
    <source>
        <dbReference type="ARBA" id="ARBA00022741"/>
    </source>
</evidence>
<dbReference type="PANTHER" id="PTHR27002">
    <property type="entry name" value="RECEPTOR-LIKE SERINE/THREONINE-PROTEIN KINASE SD1-8"/>
    <property type="match status" value="1"/>
</dbReference>
<keyword evidence="14" id="KW-0325">Glycoprotein</keyword>
<evidence type="ECO:0000256" key="7">
    <source>
        <dbReference type="ARBA" id="ARBA00022737"/>
    </source>
</evidence>
<organism evidence="20 21">
    <name type="scientific">Rubroshorea leprosula</name>
    <dbReference type="NCBI Taxonomy" id="152421"/>
    <lineage>
        <taxon>Eukaryota</taxon>
        <taxon>Viridiplantae</taxon>
        <taxon>Streptophyta</taxon>
        <taxon>Embryophyta</taxon>
        <taxon>Tracheophyta</taxon>
        <taxon>Spermatophyta</taxon>
        <taxon>Magnoliopsida</taxon>
        <taxon>eudicotyledons</taxon>
        <taxon>Gunneridae</taxon>
        <taxon>Pentapetalae</taxon>
        <taxon>rosids</taxon>
        <taxon>malvids</taxon>
        <taxon>Malvales</taxon>
        <taxon>Dipterocarpaceae</taxon>
        <taxon>Rubroshorea</taxon>
    </lineage>
</organism>
<accession>A0AAV5LW91</accession>
<evidence type="ECO:0000256" key="15">
    <source>
        <dbReference type="PROSITE-ProRule" id="PRU10141"/>
    </source>
</evidence>
<dbReference type="Gene3D" id="3.30.430.20">
    <property type="entry name" value="Gnk2 domain, C-X8-C-X2-C motif"/>
    <property type="match status" value="2"/>
</dbReference>
<reference evidence="20 21" key="1">
    <citation type="journal article" date="2021" name="Commun. Biol.">
        <title>The genome of Shorea leprosula (Dipterocarpaceae) highlights the ecological relevance of drought in aseasonal tropical rainforests.</title>
        <authorList>
            <person name="Ng K.K.S."/>
            <person name="Kobayashi M.J."/>
            <person name="Fawcett J.A."/>
            <person name="Hatakeyama M."/>
            <person name="Paape T."/>
            <person name="Ng C.H."/>
            <person name="Ang C.C."/>
            <person name="Tnah L.H."/>
            <person name="Lee C.T."/>
            <person name="Nishiyama T."/>
            <person name="Sese J."/>
            <person name="O'Brien M.J."/>
            <person name="Copetti D."/>
            <person name="Mohd Noor M.I."/>
            <person name="Ong R.C."/>
            <person name="Putra M."/>
            <person name="Sireger I.Z."/>
            <person name="Indrioko S."/>
            <person name="Kosugi Y."/>
            <person name="Izuno A."/>
            <person name="Isagi Y."/>
            <person name="Lee S.L."/>
            <person name="Shimizu K.K."/>
        </authorList>
    </citation>
    <scope>NUCLEOTIDE SEQUENCE [LARGE SCALE GENOMIC DNA]</scope>
    <source>
        <strain evidence="20">214</strain>
    </source>
</reference>
<dbReference type="Proteomes" id="UP001054252">
    <property type="component" value="Unassembled WGS sequence"/>
</dbReference>
<comment type="caution">
    <text evidence="20">The sequence shown here is derived from an EMBL/GenBank/DDBJ whole genome shotgun (WGS) entry which is preliminary data.</text>
</comment>
<evidence type="ECO:0000259" key="19">
    <source>
        <dbReference type="PROSITE" id="PS51473"/>
    </source>
</evidence>
<evidence type="ECO:0000313" key="21">
    <source>
        <dbReference type="Proteomes" id="UP001054252"/>
    </source>
</evidence>
<dbReference type="InterPro" id="IPR001245">
    <property type="entry name" value="Ser-Thr/Tyr_kinase_cat_dom"/>
</dbReference>
<dbReference type="Pfam" id="PF07714">
    <property type="entry name" value="PK_Tyr_Ser-Thr"/>
    <property type="match status" value="1"/>
</dbReference>
<comment type="subcellular location">
    <subcellularLocation>
        <location evidence="1">Membrane</location>
        <topology evidence="1">Single-pass membrane protein</topology>
    </subcellularLocation>
</comment>
<keyword evidence="5 16" id="KW-0812">Transmembrane</keyword>
<evidence type="ECO:0000256" key="16">
    <source>
        <dbReference type="SAM" id="Phobius"/>
    </source>
</evidence>
<evidence type="ECO:0000256" key="17">
    <source>
        <dbReference type="SAM" id="SignalP"/>
    </source>
</evidence>
<evidence type="ECO:0000313" key="20">
    <source>
        <dbReference type="EMBL" id="GKV41764.1"/>
    </source>
</evidence>
<feature type="domain" description="Protein kinase" evidence="18">
    <location>
        <begin position="329"/>
        <end position="611"/>
    </location>
</feature>
<dbReference type="GO" id="GO:0009737">
    <property type="term" value="P:response to abscisic acid"/>
    <property type="evidence" value="ECO:0007669"/>
    <property type="project" value="UniProtKB-ARBA"/>
</dbReference>
<dbReference type="InterPro" id="IPR038408">
    <property type="entry name" value="GNK2_sf"/>
</dbReference>
<keyword evidence="6 17" id="KW-0732">Signal</keyword>
<dbReference type="Gene3D" id="3.30.200.20">
    <property type="entry name" value="Phosphorylase Kinase, domain 1"/>
    <property type="match status" value="1"/>
</dbReference>
<keyword evidence="4" id="KW-0808">Transferase</keyword>
<dbReference type="PROSITE" id="PS00107">
    <property type="entry name" value="PROTEIN_KINASE_ATP"/>
    <property type="match status" value="1"/>
</dbReference>
<keyword evidence="9" id="KW-0418">Kinase</keyword>
<feature type="binding site" evidence="15">
    <location>
        <position position="357"/>
    </location>
    <ligand>
        <name>ATP</name>
        <dbReference type="ChEBI" id="CHEBI:30616"/>
    </ligand>
</feature>
<dbReference type="GO" id="GO:0005524">
    <property type="term" value="F:ATP binding"/>
    <property type="evidence" value="ECO:0007669"/>
    <property type="project" value="UniProtKB-UniRule"/>
</dbReference>
<keyword evidence="21" id="KW-1185">Reference proteome</keyword>
<evidence type="ECO:0000256" key="3">
    <source>
        <dbReference type="ARBA" id="ARBA00022553"/>
    </source>
</evidence>
<dbReference type="SMART" id="SM00220">
    <property type="entry name" value="S_TKc"/>
    <property type="match status" value="1"/>
</dbReference>
<keyword evidence="8 15" id="KW-0547">Nucleotide-binding</keyword>
<evidence type="ECO:0000256" key="11">
    <source>
        <dbReference type="ARBA" id="ARBA00022989"/>
    </source>
</evidence>
<dbReference type="Gene3D" id="1.10.510.10">
    <property type="entry name" value="Transferase(Phosphotransferase) domain 1"/>
    <property type="match status" value="1"/>
</dbReference>
<dbReference type="FunFam" id="3.30.200.20:FF:000142">
    <property type="entry name" value="Cysteine-rich receptor-like protein kinase 10"/>
    <property type="match status" value="1"/>
</dbReference>
<dbReference type="CDD" id="cd23509">
    <property type="entry name" value="Gnk2-like"/>
    <property type="match status" value="2"/>
</dbReference>
<dbReference type="PROSITE" id="PS00108">
    <property type="entry name" value="PROTEIN_KINASE_ST"/>
    <property type="match status" value="1"/>
</dbReference>
<dbReference type="InterPro" id="IPR017441">
    <property type="entry name" value="Protein_kinase_ATP_BS"/>
</dbReference>